<feature type="compositionally biased region" description="Polar residues" evidence="5">
    <location>
        <begin position="766"/>
        <end position="778"/>
    </location>
</feature>
<keyword evidence="4 6" id="KW-0472">Membrane</keyword>
<dbReference type="InterPro" id="IPR027359">
    <property type="entry name" value="Volt_channel_dom_sf"/>
</dbReference>
<feature type="compositionally biased region" description="Polar residues" evidence="5">
    <location>
        <begin position="231"/>
        <end position="249"/>
    </location>
</feature>
<feature type="transmembrane region" description="Helical" evidence="6">
    <location>
        <begin position="41"/>
        <end position="60"/>
    </location>
</feature>
<evidence type="ECO:0000256" key="5">
    <source>
        <dbReference type="SAM" id="MobiDB-lite"/>
    </source>
</evidence>
<accession>A0ABQ0M701</accession>
<feature type="transmembrane region" description="Helical" evidence="6">
    <location>
        <begin position="101"/>
        <end position="120"/>
    </location>
</feature>
<organism evidence="7 8">
    <name type="scientific">Mycena chlorophos</name>
    <name type="common">Agaric fungus</name>
    <name type="synonym">Agaricus chlorophos</name>
    <dbReference type="NCBI Taxonomy" id="658473"/>
    <lineage>
        <taxon>Eukaryota</taxon>
        <taxon>Fungi</taxon>
        <taxon>Dikarya</taxon>
        <taxon>Basidiomycota</taxon>
        <taxon>Agaricomycotina</taxon>
        <taxon>Agaricomycetes</taxon>
        <taxon>Agaricomycetidae</taxon>
        <taxon>Agaricales</taxon>
        <taxon>Marasmiineae</taxon>
        <taxon>Mycenaceae</taxon>
        <taxon>Mycena</taxon>
    </lineage>
</organism>
<feature type="compositionally biased region" description="Pro residues" evidence="5">
    <location>
        <begin position="729"/>
        <end position="744"/>
    </location>
</feature>
<name>A0ABQ0M701_MYCCL</name>
<feature type="compositionally biased region" description="Polar residues" evidence="5">
    <location>
        <begin position="308"/>
        <end position="325"/>
    </location>
</feature>
<dbReference type="Gene3D" id="1.20.120.350">
    <property type="entry name" value="Voltage-gated potassium channels. Chain C"/>
    <property type="match status" value="1"/>
</dbReference>
<feature type="region of interest" description="Disordered" evidence="5">
    <location>
        <begin position="595"/>
        <end position="630"/>
    </location>
</feature>
<feature type="region of interest" description="Disordered" evidence="5">
    <location>
        <begin position="220"/>
        <end position="339"/>
    </location>
</feature>
<dbReference type="EMBL" id="DF849799">
    <property type="protein sequence ID" value="GAT59027.1"/>
    <property type="molecule type" value="Genomic_DNA"/>
</dbReference>
<evidence type="ECO:0000256" key="3">
    <source>
        <dbReference type="ARBA" id="ARBA00022989"/>
    </source>
</evidence>
<feature type="compositionally biased region" description="Low complexity" evidence="5">
    <location>
        <begin position="493"/>
        <end position="514"/>
    </location>
</feature>
<dbReference type="PANTHER" id="PTHR38483:SF1">
    <property type="entry name" value="ION TRANSPORT DOMAIN-CONTAINING PROTEIN"/>
    <property type="match status" value="1"/>
</dbReference>
<feature type="region of interest" description="Disordered" evidence="5">
    <location>
        <begin position="434"/>
        <end position="455"/>
    </location>
</feature>
<feature type="compositionally biased region" description="Polar residues" evidence="5">
    <location>
        <begin position="471"/>
        <end position="492"/>
    </location>
</feature>
<proteinExistence type="predicted"/>
<evidence type="ECO:0000313" key="8">
    <source>
        <dbReference type="Proteomes" id="UP000815677"/>
    </source>
</evidence>
<keyword evidence="8" id="KW-1185">Reference proteome</keyword>
<evidence type="ECO:0008006" key="9">
    <source>
        <dbReference type="Google" id="ProtNLM"/>
    </source>
</evidence>
<dbReference type="PANTHER" id="PTHR38483">
    <property type="entry name" value="CHROMOSOME 1, WHOLE GENOME SHOTGUN SEQUENCE"/>
    <property type="match status" value="1"/>
</dbReference>
<reference evidence="7" key="1">
    <citation type="submission" date="2014-09" db="EMBL/GenBank/DDBJ databases">
        <title>Genome sequence of the luminous mushroom Mycena chlorophos for searching fungal bioluminescence genes.</title>
        <authorList>
            <person name="Tanaka Y."/>
            <person name="Kasuga D."/>
            <person name="Oba Y."/>
            <person name="Hase S."/>
            <person name="Sato K."/>
            <person name="Oba Y."/>
            <person name="Sakakibara Y."/>
        </authorList>
    </citation>
    <scope>NUCLEOTIDE SEQUENCE</scope>
</reference>
<dbReference type="Proteomes" id="UP000815677">
    <property type="component" value="Unassembled WGS sequence"/>
</dbReference>
<keyword evidence="3 6" id="KW-1133">Transmembrane helix</keyword>
<feature type="compositionally biased region" description="Polar residues" evidence="5">
    <location>
        <begin position="549"/>
        <end position="565"/>
    </location>
</feature>
<keyword evidence="2 6" id="KW-0812">Transmembrane</keyword>
<evidence type="ECO:0000256" key="4">
    <source>
        <dbReference type="ARBA" id="ARBA00023136"/>
    </source>
</evidence>
<evidence type="ECO:0000313" key="7">
    <source>
        <dbReference type="EMBL" id="GAT59027.1"/>
    </source>
</evidence>
<evidence type="ECO:0000256" key="2">
    <source>
        <dbReference type="ARBA" id="ARBA00022692"/>
    </source>
</evidence>
<protein>
    <recommendedName>
        <fullName evidence="9">Ion transport domain-containing protein</fullName>
    </recommendedName>
</protein>
<feature type="compositionally biased region" description="Polar residues" evidence="5">
    <location>
        <begin position="609"/>
        <end position="622"/>
    </location>
</feature>
<feature type="region of interest" description="Disordered" evidence="5">
    <location>
        <begin position="391"/>
        <end position="411"/>
    </location>
</feature>
<feature type="region of interest" description="Disordered" evidence="5">
    <location>
        <begin position="677"/>
        <end position="828"/>
    </location>
</feature>
<evidence type="ECO:0000256" key="6">
    <source>
        <dbReference type="SAM" id="Phobius"/>
    </source>
</evidence>
<feature type="transmembrane region" description="Helical" evidence="6">
    <location>
        <begin position="66"/>
        <end position="89"/>
    </location>
</feature>
<comment type="subcellular location">
    <subcellularLocation>
        <location evidence="1">Membrane</location>
        <topology evidence="1">Multi-pass membrane protein</topology>
    </subcellularLocation>
</comment>
<evidence type="ECO:0000256" key="1">
    <source>
        <dbReference type="ARBA" id="ARBA00004141"/>
    </source>
</evidence>
<gene>
    <name evidence="7" type="ORF">MCHLO_15382</name>
</gene>
<sequence length="851" mass="93211">MADPDYGEAENGGPTRSIYALSRSEITKGVANRFVHSRTYIFLYLGMAALSVTTVVLSLTDGCPGLAFYILEVIINTSMILEVGIRFVAFGRQFWKSPFNVVDLILTVFCALTLLVLAFAKCGTGSKEEELLDTFLLIARNILQFGRLAAVMRQSGQSIFSRPKPIDINAARRAGFLDLDVESDEEDEELARPLVSNRDQPVLFDARRDEERDSTDVWAEIGLVEPPPMSTALSSQSPRSWWQKSSPTGDSFDKKTPGKFNTLASAIGLRPKKSHPPPLAIRGELPVPQPLRRPYTAPSSPGGIGRPASNSVSSNADSLELNSPKTPDDRRGSLMTLSDTDPFAAPRVVSVHSPSDAGHPNRLSAFSSSSDIKSLAMDGLQRVSYASASSSTQSFRLGSELSPLSPISDGGSPILLPVERKLSNASGVRRKDLAVDINRFSQPDPPPKPRPAMRARGLTDSLDRAPFLRNDSFSSQRSLASPVSPSRKISQRTAPPTSDLPSPPGSSSTSLTFPEVKPLVPRKPKASPESSSWDVDPQPPRVPRMLKKSMSQQSLNKQRSPSISTVPMPDSAPGPRKQRSFHRLPVYAVPLQLPLTEQRAEPSQRKRMFSTSSGRRPSQSTLPLVDDAAESDRVTLSASTSYWIDADQPRTPTSEYMPQQIMSPAEMLAVEARVEAEYHSRPRGGSIMSASEFDHDSTLSPARSFGGGRKRSNSDHPSLRSPAEDYYEPEPPSPPVLMSLPPPPRRTKSRTSSISSRTTLEVRTSVAVSPQQTESFSPLSPPPRKTVRPKKSMDKQQRHMLMRKPSFLDIDDEIDRTPAPPVPPPVILNEDSFLDLTRESFDSARSDDDSF</sequence>
<feature type="compositionally biased region" description="Low complexity" evidence="5">
    <location>
        <begin position="750"/>
        <end position="759"/>
    </location>
</feature>
<feature type="region of interest" description="Disordered" evidence="5">
    <location>
        <begin position="469"/>
        <end position="582"/>
    </location>
</feature>